<dbReference type="PROSITE" id="PS50932">
    <property type="entry name" value="HTH_LACI_2"/>
    <property type="match status" value="1"/>
</dbReference>
<dbReference type="Proteomes" id="UP000077271">
    <property type="component" value="Unassembled WGS sequence"/>
</dbReference>
<dbReference type="PRINTS" id="PR00036">
    <property type="entry name" value="HTHLACI"/>
</dbReference>
<dbReference type="PROSITE" id="PS00356">
    <property type="entry name" value="HTH_LACI_1"/>
    <property type="match status" value="1"/>
</dbReference>
<dbReference type="SUPFAM" id="SSF53822">
    <property type="entry name" value="Periplasmic binding protein-like I"/>
    <property type="match status" value="1"/>
</dbReference>
<dbReference type="InterPro" id="IPR046335">
    <property type="entry name" value="LacI/GalR-like_sensor"/>
</dbReference>
<accession>A0A177KN22</accession>
<keyword evidence="3" id="KW-0804">Transcription</keyword>
<dbReference type="Gene3D" id="3.40.50.2300">
    <property type="match status" value="2"/>
</dbReference>
<evidence type="ECO:0000256" key="2">
    <source>
        <dbReference type="ARBA" id="ARBA00023125"/>
    </source>
</evidence>
<proteinExistence type="predicted"/>
<keyword evidence="1" id="KW-0805">Transcription regulation</keyword>
<dbReference type="GO" id="GO:0000976">
    <property type="term" value="F:transcription cis-regulatory region binding"/>
    <property type="evidence" value="ECO:0007669"/>
    <property type="project" value="TreeGrafter"/>
</dbReference>
<dbReference type="SMART" id="SM00354">
    <property type="entry name" value="HTH_LACI"/>
    <property type="match status" value="1"/>
</dbReference>
<evidence type="ECO:0000313" key="6">
    <source>
        <dbReference type="Proteomes" id="UP000077271"/>
    </source>
</evidence>
<dbReference type="GO" id="GO:0003700">
    <property type="term" value="F:DNA-binding transcription factor activity"/>
    <property type="evidence" value="ECO:0007669"/>
    <property type="project" value="TreeGrafter"/>
</dbReference>
<evidence type="ECO:0000256" key="3">
    <source>
        <dbReference type="ARBA" id="ARBA00023163"/>
    </source>
</evidence>
<dbReference type="PANTHER" id="PTHR30146:SF147">
    <property type="entry name" value="HTH-TYPE TRANSCRIPTIONAL REGULATOR DEGA"/>
    <property type="match status" value="1"/>
</dbReference>
<dbReference type="CDD" id="cd19976">
    <property type="entry name" value="PBP1_DegA_Like"/>
    <property type="match status" value="1"/>
</dbReference>
<evidence type="ECO:0000256" key="1">
    <source>
        <dbReference type="ARBA" id="ARBA00023015"/>
    </source>
</evidence>
<dbReference type="EMBL" id="LQWZ01000033">
    <property type="protein sequence ID" value="OAH54527.1"/>
    <property type="molecule type" value="Genomic_DNA"/>
</dbReference>
<dbReference type="PANTHER" id="PTHR30146">
    <property type="entry name" value="LACI-RELATED TRANSCRIPTIONAL REPRESSOR"/>
    <property type="match status" value="1"/>
</dbReference>
<dbReference type="InterPro" id="IPR010982">
    <property type="entry name" value="Lambda_DNA-bd_dom_sf"/>
</dbReference>
<dbReference type="Pfam" id="PF00356">
    <property type="entry name" value="LacI"/>
    <property type="match status" value="1"/>
</dbReference>
<name>A0A177KN22_9BACI</name>
<comment type="caution">
    <text evidence="5">The sequence shown here is derived from an EMBL/GenBank/DDBJ whole genome shotgun (WGS) entry which is preliminary data.</text>
</comment>
<dbReference type="AlphaFoldDB" id="A0A177KN22"/>
<gene>
    <name evidence="5" type="ORF">AWH48_08000</name>
</gene>
<dbReference type="InterPro" id="IPR000843">
    <property type="entry name" value="HTH_LacI"/>
</dbReference>
<dbReference type="SUPFAM" id="SSF47413">
    <property type="entry name" value="lambda repressor-like DNA-binding domains"/>
    <property type="match status" value="1"/>
</dbReference>
<evidence type="ECO:0000313" key="5">
    <source>
        <dbReference type="EMBL" id="OAH54527.1"/>
    </source>
</evidence>
<dbReference type="Pfam" id="PF13377">
    <property type="entry name" value="Peripla_BP_3"/>
    <property type="match status" value="1"/>
</dbReference>
<sequence>MKPTIYDVASKANVSIATVSKVLNNSGRISDETRKRVLKVIEQLNYQPSMMATALTGKSTFTIGLLIPDMANPFFGELARNIEDRGHELGYNLLICSTDYQPAKEQNYIELLKRKSVDGIILASGFEQTSEVDKLVKEKFPVTIVARDFPSTYVNSVSLDDFQGGYEATSYLIQLGHRQIAIIARDVWSNRERMRGYKKALEDHGLEEYAMFTFVEKSTVEWGKKVAEEYLRSEKPPTAIFACNDLLASGAIQAARTLHLHVPDDVSVIGFDNTIIATLVDPQLTTMAQPIRAMGREVMDLMVGEIKKEEQSKRRIVLSPTLIKRGSTAKLNK</sequence>
<organism evidence="5 6">
    <name type="scientific">Domibacillus aminovorans</name>
    <dbReference type="NCBI Taxonomy" id="29332"/>
    <lineage>
        <taxon>Bacteria</taxon>
        <taxon>Bacillati</taxon>
        <taxon>Bacillota</taxon>
        <taxon>Bacilli</taxon>
        <taxon>Bacillales</taxon>
        <taxon>Bacillaceae</taxon>
        <taxon>Domibacillus</taxon>
    </lineage>
</organism>
<dbReference type="OrthoDB" id="9796186at2"/>
<dbReference type="CDD" id="cd01392">
    <property type="entry name" value="HTH_LacI"/>
    <property type="match status" value="1"/>
</dbReference>
<reference evidence="5 6" key="1">
    <citation type="submission" date="2016-01" db="EMBL/GenBank/DDBJ databases">
        <title>Investigation of taxonomic status of Bacillus aminovorans.</title>
        <authorList>
            <person name="Verma A."/>
            <person name="Pal Y."/>
            <person name="Krishnamurthi S."/>
        </authorList>
    </citation>
    <scope>NUCLEOTIDE SEQUENCE [LARGE SCALE GENOMIC DNA]</scope>
    <source>
        <strain evidence="5 6">DSM 4337</strain>
    </source>
</reference>
<dbReference type="Gene3D" id="1.10.260.40">
    <property type="entry name" value="lambda repressor-like DNA-binding domains"/>
    <property type="match status" value="1"/>
</dbReference>
<dbReference type="InterPro" id="IPR028082">
    <property type="entry name" value="Peripla_BP_I"/>
</dbReference>
<dbReference type="RefSeq" id="WP_063975170.1">
    <property type="nucleotide sequence ID" value="NZ_LQWZ01000033.1"/>
</dbReference>
<feature type="domain" description="HTH lacI-type" evidence="4">
    <location>
        <begin position="3"/>
        <end position="57"/>
    </location>
</feature>
<evidence type="ECO:0000259" key="4">
    <source>
        <dbReference type="PROSITE" id="PS50932"/>
    </source>
</evidence>
<protein>
    <submittedName>
        <fullName evidence="5">Transcriptional regulator</fullName>
    </submittedName>
</protein>
<keyword evidence="2" id="KW-0238">DNA-binding</keyword>